<feature type="transmembrane region" description="Helical" evidence="1">
    <location>
        <begin position="145"/>
        <end position="165"/>
    </location>
</feature>
<gene>
    <name evidence="2" type="ORF">HQ36_02160</name>
</gene>
<keyword evidence="1" id="KW-0472">Membrane</keyword>
<evidence type="ECO:0008006" key="4">
    <source>
        <dbReference type="Google" id="ProtNLM"/>
    </source>
</evidence>
<dbReference type="AlphaFoldDB" id="A0A0A2G5E3"/>
<dbReference type="STRING" id="266762.HQ36_02160"/>
<dbReference type="Proteomes" id="UP000030134">
    <property type="component" value="Unassembled WGS sequence"/>
</dbReference>
<dbReference type="PROSITE" id="PS51257">
    <property type="entry name" value="PROKAR_LIPOPROTEIN"/>
    <property type="match status" value="1"/>
</dbReference>
<comment type="caution">
    <text evidence="2">The sequence shown here is derived from an EMBL/GenBank/DDBJ whole genome shotgun (WGS) entry which is preliminary data.</text>
</comment>
<accession>A0A0A2G5E3</accession>
<keyword evidence="1" id="KW-0812">Transmembrane</keyword>
<sequence>MRLIILFLMFLLSLFSCSLRKKSSTEVTEHKTETLKEERKTDVQSVSNASTFVDSSKIVVYNDAVREIVETYKYAPPDKDNKQYIQEYTRTTRDKQSNAKQVSNASAKTEIQDSVSANTESSRNSLSKALTERKIKESVKSNVPILRYAIAFILVALVVISFWILRKRAKRFFWSLWNR</sequence>
<evidence type="ECO:0000256" key="1">
    <source>
        <dbReference type="SAM" id="Phobius"/>
    </source>
</evidence>
<keyword evidence="3" id="KW-1185">Reference proteome</keyword>
<organism evidence="2 3">
    <name type="scientific">Porphyromonas gingivicanis</name>
    <dbReference type="NCBI Taxonomy" id="266762"/>
    <lineage>
        <taxon>Bacteria</taxon>
        <taxon>Pseudomonadati</taxon>
        <taxon>Bacteroidota</taxon>
        <taxon>Bacteroidia</taxon>
        <taxon>Bacteroidales</taxon>
        <taxon>Porphyromonadaceae</taxon>
        <taxon>Porphyromonas</taxon>
    </lineage>
</organism>
<evidence type="ECO:0000313" key="3">
    <source>
        <dbReference type="Proteomes" id="UP000030134"/>
    </source>
</evidence>
<name>A0A0A2G5E3_9PORP</name>
<reference evidence="2 3" key="1">
    <citation type="submission" date="2014-08" db="EMBL/GenBank/DDBJ databases">
        <title>Porphyromonas gingivicanis strain:COT-022_OH1391 Genome sequencing.</title>
        <authorList>
            <person name="Wallis C."/>
            <person name="Deusch O."/>
            <person name="O'Flynn C."/>
            <person name="Davis I."/>
            <person name="Jospin G."/>
            <person name="Darling A.E."/>
            <person name="Coil D.A."/>
            <person name="Alexiev A."/>
            <person name="Horsfall A."/>
            <person name="Kirkwood N."/>
            <person name="Harris S."/>
            <person name="Eisen J.A."/>
        </authorList>
    </citation>
    <scope>NUCLEOTIDE SEQUENCE [LARGE SCALE GENOMIC DNA]</scope>
    <source>
        <strain evidence="3">COT-022 OH1391</strain>
    </source>
</reference>
<evidence type="ECO:0000313" key="2">
    <source>
        <dbReference type="EMBL" id="KGN98436.1"/>
    </source>
</evidence>
<proteinExistence type="predicted"/>
<dbReference type="EMBL" id="JQZW01000006">
    <property type="protein sequence ID" value="KGN98436.1"/>
    <property type="molecule type" value="Genomic_DNA"/>
</dbReference>
<dbReference type="RefSeq" id="WP_036883125.1">
    <property type="nucleotide sequence ID" value="NZ_JQZW01000006.1"/>
</dbReference>
<keyword evidence="1" id="KW-1133">Transmembrane helix</keyword>
<protein>
    <recommendedName>
        <fullName evidence="4">Lipoprotein</fullName>
    </recommendedName>
</protein>